<evidence type="ECO:0000256" key="4">
    <source>
        <dbReference type="ARBA" id="ARBA00023154"/>
    </source>
</evidence>
<keyword evidence="1 5" id="KW-0028">Amino-acid biosynthesis</keyword>
<feature type="binding site" evidence="6">
    <location>
        <position position="161"/>
    </location>
    <ligand>
        <name>Mn(2+)</name>
        <dbReference type="ChEBI" id="CHEBI:29035"/>
        <label>2</label>
    </ligand>
</feature>
<gene>
    <name evidence="8" type="ORF">DQL93_05750</name>
</gene>
<dbReference type="AlphaFoldDB" id="A0A3G6JHI7"/>
<keyword evidence="6" id="KW-0464">Manganese</keyword>
<dbReference type="CDD" id="cd05670">
    <property type="entry name" value="M20_Acy1_YkuR-like"/>
    <property type="match status" value="1"/>
</dbReference>
<feature type="binding site" evidence="6">
    <location>
        <position position="134"/>
    </location>
    <ligand>
        <name>Mn(2+)</name>
        <dbReference type="ChEBI" id="CHEBI:29035"/>
        <label>2</label>
    </ligand>
</feature>
<dbReference type="PIRSF" id="PIRSF005962">
    <property type="entry name" value="Pept_M20D_amidohydro"/>
    <property type="match status" value="1"/>
</dbReference>
<dbReference type="InterPro" id="IPR036264">
    <property type="entry name" value="Bact_exopeptidase_dim_dom"/>
</dbReference>
<dbReference type="InterPro" id="IPR023905">
    <property type="entry name" value="AcetylDAP_deacetylase"/>
</dbReference>
<keyword evidence="2 5" id="KW-0378">Hydrolase</keyword>
<evidence type="ECO:0000256" key="5">
    <source>
        <dbReference type="HAMAP-Rule" id="MF_01692"/>
    </source>
</evidence>
<dbReference type="InterPro" id="IPR011650">
    <property type="entry name" value="Peptidase_M20_dimer"/>
</dbReference>
<protein>
    <recommendedName>
        <fullName evidence="5">N-acetyldiaminopimelate deacetylase</fullName>
        <ecNumber evidence="5">3.5.1.47</ecNumber>
    </recommendedName>
</protein>
<comment type="similarity">
    <text evidence="5">Belongs to the peptidase M20A family. N-acetyldiaminopimelate deacetylase subfamily.</text>
</comment>
<feature type="active site" description="Proton acceptor" evidence="5">
    <location>
        <position position="134"/>
    </location>
</feature>
<dbReference type="FunFam" id="3.30.70.360:FF:000001">
    <property type="entry name" value="N-acetyldiaminopimelate deacetylase"/>
    <property type="match status" value="1"/>
</dbReference>
<dbReference type="Gene3D" id="3.40.630.10">
    <property type="entry name" value="Zn peptidases"/>
    <property type="match status" value="1"/>
</dbReference>
<comment type="catalytic activity">
    <reaction evidence="5">
        <text>N-acetyl-(2S,6S)-2,6-diaminopimelate + H2O = (2S,6S)-2,6-diaminopimelate + acetate</text>
        <dbReference type="Rhea" id="RHEA:20405"/>
        <dbReference type="ChEBI" id="CHEBI:15377"/>
        <dbReference type="ChEBI" id="CHEBI:30089"/>
        <dbReference type="ChEBI" id="CHEBI:57609"/>
        <dbReference type="ChEBI" id="CHEBI:58767"/>
        <dbReference type="EC" id="3.5.1.47"/>
    </reaction>
</comment>
<dbReference type="Gene3D" id="3.30.70.360">
    <property type="match status" value="1"/>
</dbReference>
<dbReference type="SUPFAM" id="SSF53187">
    <property type="entry name" value="Zn-dependent exopeptidases"/>
    <property type="match status" value="1"/>
</dbReference>
<dbReference type="SUPFAM" id="SSF55031">
    <property type="entry name" value="Bacterial exopeptidase dimerisation domain"/>
    <property type="match status" value="1"/>
</dbReference>
<evidence type="ECO:0000256" key="6">
    <source>
        <dbReference type="PIRSR" id="PIRSR005962-1"/>
    </source>
</evidence>
<dbReference type="GO" id="GO:0009089">
    <property type="term" value="P:lysine biosynthetic process via diaminopimelate"/>
    <property type="evidence" value="ECO:0007669"/>
    <property type="project" value="UniProtKB-UniRule"/>
</dbReference>
<evidence type="ECO:0000256" key="1">
    <source>
        <dbReference type="ARBA" id="ARBA00022605"/>
    </source>
</evidence>
<comment type="pathway">
    <text evidence="5">Amino-acid biosynthesis; L-lysine biosynthesis via DAP pathway; LL-2,6-diaminopimelate from (S)-tetrahydrodipicolinate (acetylase route): step 3/3.</text>
</comment>
<evidence type="ECO:0000256" key="2">
    <source>
        <dbReference type="ARBA" id="ARBA00022801"/>
    </source>
</evidence>
<reference evidence="8" key="1">
    <citation type="submission" date="2018-07" db="EMBL/GenBank/DDBJ databases">
        <authorList>
            <person name="Somerville V."/>
        </authorList>
    </citation>
    <scope>NUCLEOTIDE SEQUENCE</scope>
    <source>
        <strain evidence="8">NWC_2_2</strain>
    </source>
</reference>
<dbReference type="RefSeq" id="WP_138490729.1">
    <property type="nucleotide sequence ID" value="NZ_CP072444.1"/>
</dbReference>
<evidence type="ECO:0000313" key="8">
    <source>
        <dbReference type="EMBL" id="AZA16090.1"/>
    </source>
</evidence>
<dbReference type="Pfam" id="PF07687">
    <property type="entry name" value="M20_dimer"/>
    <property type="match status" value="1"/>
</dbReference>
<dbReference type="EC" id="3.5.1.47" evidence="5"/>
<dbReference type="GO" id="GO:0046872">
    <property type="term" value="F:metal ion binding"/>
    <property type="evidence" value="ECO:0007669"/>
    <property type="project" value="UniProtKB-KW"/>
</dbReference>
<comment type="function">
    <text evidence="5">Catalyzes the conversion of N-acetyl-diaminopimelate to diaminopimelate and acetate.</text>
</comment>
<dbReference type="GO" id="GO:0050118">
    <property type="term" value="F:N-acetyldiaminopimelate deacetylase activity"/>
    <property type="evidence" value="ECO:0007669"/>
    <property type="project" value="UniProtKB-UniRule"/>
</dbReference>
<dbReference type="InterPro" id="IPR017439">
    <property type="entry name" value="Amidohydrolase"/>
</dbReference>
<dbReference type="GO" id="GO:0019877">
    <property type="term" value="P:diaminopimelate biosynthetic process"/>
    <property type="evidence" value="ECO:0007669"/>
    <property type="project" value="UniProtKB-UniRule"/>
</dbReference>
<name>A0A3G6JHI7_LACDL</name>
<organism evidence="8">
    <name type="scientific">Lactobacillus delbrueckii subsp. lactis</name>
    <dbReference type="NCBI Taxonomy" id="29397"/>
    <lineage>
        <taxon>Bacteria</taxon>
        <taxon>Bacillati</taxon>
        <taxon>Bacillota</taxon>
        <taxon>Bacilli</taxon>
        <taxon>Lactobacillales</taxon>
        <taxon>Lactobacillaceae</taxon>
        <taxon>Lactobacillus</taxon>
    </lineage>
</organism>
<feature type="binding site" evidence="6">
    <location>
        <position position="355"/>
    </location>
    <ligand>
        <name>Mn(2+)</name>
        <dbReference type="ChEBI" id="CHEBI:29035"/>
        <label>2</label>
    </ligand>
</feature>
<dbReference type="EMBL" id="CP031023">
    <property type="protein sequence ID" value="AZA16090.1"/>
    <property type="molecule type" value="Genomic_DNA"/>
</dbReference>
<dbReference type="Pfam" id="PF01546">
    <property type="entry name" value="Peptidase_M20"/>
    <property type="match status" value="1"/>
</dbReference>
<comment type="cofactor">
    <cofactor evidence="6">
        <name>Mn(2+)</name>
        <dbReference type="ChEBI" id="CHEBI:29035"/>
    </cofactor>
    <text evidence="6">The Mn(2+) ion enhances activity.</text>
</comment>
<dbReference type="UniPathway" id="UPA00034">
    <property type="reaction ID" value="UER00024"/>
</dbReference>
<dbReference type="PANTHER" id="PTHR11014:SF98">
    <property type="entry name" value="N-ACETYLDIAMINOPIMELATE DEACETYLASE"/>
    <property type="match status" value="1"/>
</dbReference>
<feature type="binding site" evidence="6">
    <location>
        <position position="102"/>
    </location>
    <ligand>
        <name>Mn(2+)</name>
        <dbReference type="ChEBI" id="CHEBI:29035"/>
        <label>2</label>
    </ligand>
</feature>
<accession>A0A3G6JHI7</accession>
<evidence type="ECO:0000256" key="3">
    <source>
        <dbReference type="ARBA" id="ARBA00022915"/>
    </source>
</evidence>
<feature type="binding site" evidence="6">
    <location>
        <position position="100"/>
    </location>
    <ligand>
        <name>Mn(2+)</name>
        <dbReference type="ChEBI" id="CHEBI:29035"/>
        <label>2</label>
    </ligand>
</feature>
<dbReference type="InterPro" id="IPR002933">
    <property type="entry name" value="Peptidase_M20"/>
</dbReference>
<keyword evidence="4 5" id="KW-0457">Lysine biosynthesis</keyword>
<feature type="active site" evidence="5">
    <location>
        <position position="75"/>
    </location>
</feature>
<sequence length="384" mass="42019">MAVLTEAELLQIRRQLHQIPELALKEYQTHAYLLDVIKQMKQDYLEIREPAELPTALLVLVKGSKAKRTIGYRADIDALPVTEATGLPYASKHQGVMHACGHDIHMTVALGVLSYFSEHQPTDNILFFFQPAEESESGGMKAYQLGLFTGKWHVDEFYGLHDNPSLPAGAIGCRNGTLFAGTTEVNIDIQGKGGHAAFPQLSNDAVVAAAALIMQVQTIISRNIDPVQSGVITLGKLTAGKIRNVIADSARIEGTIRGLTQSMIELIDKRLAEVCQGIELSFGVKVKLELNQGGYWPVENNPELTENFIKYMKQADGVEYVETAPAMTGEDFGYLLAQIPGTMFWLGIEDDSPLHSATLTPQESSISRGIAAITGFLEYRMTEG</sequence>
<keyword evidence="3 5" id="KW-0220">Diaminopimelate biosynthesis</keyword>
<feature type="domain" description="Peptidase M20 dimerisation" evidence="7">
    <location>
        <begin position="181"/>
        <end position="275"/>
    </location>
</feature>
<dbReference type="HAMAP" id="MF_01692">
    <property type="entry name" value="DapEL"/>
    <property type="match status" value="1"/>
</dbReference>
<keyword evidence="6" id="KW-0479">Metal-binding</keyword>
<proteinExistence type="inferred from homology"/>
<dbReference type="PANTHER" id="PTHR11014">
    <property type="entry name" value="PEPTIDASE M20 FAMILY MEMBER"/>
    <property type="match status" value="1"/>
</dbReference>
<evidence type="ECO:0000259" key="7">
    <source>
        <dbReference type="Pfam" id="PF07687"/>
    </source>
</evidence>
<dbReference type="NCBIfam" id="TIGR01891">
    <property type="entry name" value="amidohydrolases"/>
    <property type="match status" value="1"/>
</dbReference>